<name>A0A915HVW9_ROMCU</name>
<dbReference type="WBParaSite" id="nRc.2.0.1.t05697-RA">
    <property type="protein sequence ID" value="nRc.2.0.1.t05697-RA"/>
    <property type="gene ID" value="nRc.2.0.1.g05697"/>
</dbReference>
<proteinExistence type="predicted"/>
<keyword evidence="1" id="KW-1185">Reference proteome</keyword>
<dbReference type="AlphaFoldDB" id="A0A915HVW9"/>
<evidence type="ECO:0000313" key="2">
    <source>
        <dbReference type="WBParaSite" id="nRc.2.0.1.t05697-RA"/>
    </source>
</evidence>
<organism evidence="1 2">
    <name type="scientific">Romanomermis culicivorax</name>
    <name type="common">Nematode worm</name>
    <dbReference type="NCBI Taxonomy" id="13658"/>
    <lineage>
        <taxon>Eukaryota</taxon>
        <taxon>Metazoa</taxon>
        <taxon>Ecdysozoa</taxon>
        <taxon>Nematoda</taxon>
        <taxon>Enoplea</taxon>
        <taxon>Dorylaimia</taxon>
        <taxon>Mermithida</taxon>
        <taxon>Mermithoidea</taxon>
        <taxon>Mermithidae</taxon>
        <taxon>Romanomermis</taxon>
    </lineage>
</organism>
<sequence length="36" mass="4221">MRSDLQSISLILITFRRCENSFSSVPKFFASLRNKK</sequence>
<dbReference type="Proteomes" id="UP000887565">
    <property type="component" value="Unplaced"/>
</dbReference>
<reference evidence="2" key="1">
    <citation type="submission" date="2022-11" db="UniProtKB">
        <authorList>
            <consortium name="WormBaseParasite"/>
        </authorList>
    </citation>
    <scope>IDENTIFICATION</scope>
</reference>
<accession>A0A915HVW9</accession>
<evidence type="ECO:0000313" key="1">
    <source>
        <dbReference type="Proteomes" id="UP000887565"/>
    </source>
</evidence>
<protein>
    <submittedName>
        <fullName evidence="2">Uncharacterized protein</fullName>
    </submittedName>
</protein>